<comment type="caution">
    <text evidence="1">The sequence shown here is derived from an EMBL/GenBank/DDBJ whole genome shotgun (WGS) entry which is preliminary data.</text>
</comment>
<dbReference type="PANTHER" id="PTHR11941:SF54">
    <property type="entry name" value="ENOYL-COA HYDRATASE, MITOCHONDRIAL"/>
    <property type="match status" value="1"/>
</dbReference>
<protein>
    <submittedName>
        <fullName evidence="1">Enoyl-CoA hydratase/carnithine racemase</fullName>
    </submittedName>
</protein>
<dbReference type="GO" id="GO:0003824">
    <property type="term" value="F:catalytic activity"/>
    <property type="evidence" value="ECO:0007669"/>
    <property type="project" value="UniProtKB-ARBA"/>
</dbReference>
<keyword evidence="2" id="KW-1185">Reference proteome</keyword>
<dbReference type="EMBL" id="PYAX01000010">
    <property type="protein sequence ID" value="PSL53020.1"/>
    <property type="molecule type" value="Genomic_DNA"/>
</dbReference>
<evidence type="ECO:0000313" key="2">
    <source>
        <dbReference type="Proteomes" id="UP000241118"/>
    </source>
</evidence>
<dbReference type="GO" id="GO:0006635">
    <property type="term" value="P:fatty acid beta-oxidation"/>
    <property type="evidence" value="ECO:0007669"/>
    <property type="project" value="TreeGrafter"/>
</dbReference>
<reference evidence="1 2" key="1">
    <citation type="submission" date="2018-03" db="EMBL/GenBank/DDBJ databases">
        <title>Genomic Encyclopedia of Type Strains, Phase III (KMG-III): the genomes of soil and plant-associated and newly described type strains.</title>
        <authorList>
            <person name="Whitman W."/>
        </authorList>
    </citation>
    <scope>NUCLEOTIDE SEQUENCE [LARGE SCALE GENOMIC DNA]</scope>
    <source>
        <strain evidence="1 2">CGMCC 4.7097</strain>
    </source>
</reference>
<dbReference type="Proteomes" id="UP000241118">
    <property type="component" value="Unassembled WGS sequence"/>
</dbReference>
<gene>
    <name evidence="1" type="ORF">B0I31_110111</name>
</gene>
<dbReference type="CDD" id="cd06558">
    <property type="entry name" value="crotonase-like"/>
    <property type="match status" value="1"/>
</dbReference>
<organism evidence="1 2">
    <name type="scientific">Saccharothrix carnea</name>
    <dbReference type="NCBI Taxonomy" id="1280637"/>
    <lineage>
        <taxon>Bacteria</taxon>
        <taxon>Bacillati</taxon>
        <taxon>Actinomycetota</taxon>
        <taxon>Actinomycetes</taxon>
        <taxon>Pseudonocardiales</taxon>
        <taxon>Pseudonocardiaceae</taxon>
        <taxon>Saccharothrix</taxon>
    </lineage>
</organism>
<sequence length="193" mass="19798">MTTGGTVGHDVGLMTVSLDVSGGIAVIRIGEPSDTVLSDVRALLPVVASARAVVLLVDPGLCAIDIKRLVRVSAAQREAVAASLRGVRDEVVNLPVPVVAAIGGSPSGEAAELAMACDLRVLSSDGGLGWVTDCRVTGGQVLVARRVTADEALRTGLVDRVVPPSSVLRTAVELANECKSTQAERKSCRIVAP</sequence>
<name>A0A2P8I3I4_SACCR</name>
<dbReference type="Gene3D" id="3.90.226.10">
    <property type="entry name" value="2-enoyl-CoA Hydratase, Chain A, domain 1"/>
    <property type="match status" value="2"/>
</dbReference>
<dbReference type="AlphaFoldDB" id="A0A2P8I3I4"/>
<accession>A0A2P8I3I4</accession>
<dbReference type="SUPFAM" id="SSF52096">
    <property type="entry name" value="ClpP/crotonase"/>
    <property type="match status" value="1"/>
</dbReference>
<proteinExistence type="predicted"/>
<dbReference type="PANTHER" id="PTHR11941">
    <property type="entry name" value="ENOYL-COA HYDRATASE-RELATED"/>
    <property type="match status" value="1"/>
</dbReference>
<evidence type="ECO:0000313" key="1">
    <source>
        <dbReference type="EMBL" id="PSL53020.1"/>
    </source>
</evidence>
<dbReference type="InterPro" id="IPR029045">
    <property type="entry name" value="ClpP/crotonase-like_dom_sf"/>
</dbReference>